<keyword evidence="8" id="KW-1185">Reference proteome</keyword>
<dbReference type="CDD" id="cd00006">
    <property type="entry name" value="PTS_IIA_man"/>
    <property type="match status" value="1"/>
</dbReference>
<dbReference type="PANTHER" id="PTHR33799:SF1">
    <property type="entry name" value="PTS SYSTEM MANNOSE-SPECIFIC EIIAB COMPONENT-RELATED"/>
    <property type="match status" value="1"/>
</dbReference>
<evidence type="ECO:0000256" key="2">
    <source>
        <dbReference type="ARBA" id="ARBA00022448"/>
    </source>
</evidence>
<organism evidence="7 8">
    <name type="scientific">Dysosmobacter acutus</name>
    <dbReference type="NCBI Taxonomy" id="2841504"/>
    <lineage>
        <taxon>Bacteria</taxon>
        <taxon>Bacillati</taxon>
        <taxon>Bacillota</taxon>
        <taxon>Clostridia</taxon>
        <taxon>Eubacteriales</taxon>
        <taxon>Oscillospiraceae</taxon>
        <taxon>Dysosmobacter</taxon>
    </lineage>
</organism>
<evidence type="ECO:0000256" key="5">
    <source>
        <dbReference type="ARBA" id="ARBA00022683"/>
    </source>
</evidence>
<dbReference type="InterPro" id="IPR051471">
    <property type="entry name" value="Bacterial_PTS_sugar_comp"/>
</dbReference>
<evidence type="ECO:0000256" key="1">
    <source>
        <dbReference type="ARBA" id="ARBA00004496"/>
    </source>
</evidence>
<dbReference type="PROSITE" id="PS51096">
    <property type="entry name" value="PTS_EIIA_TYPE_4"/>
    <property type="match status" value="1"/>
</dbReference>
<accession>A0ABS6F8Y4</accession>
<evidence type="ECO:0000313" key="7">
    <source>
        <dbReference type="EMBL" id="MBU5626751.1"/>
    </source>
</evidence>
<comment type="subcellular location">
    <subcellularLocation>
        <location evidence="1">Cytoplasm</location>
    </subcellularLocation>
</comment>
<reference evidence="7 8" key="1">
    <citation type="submission" date="2021-06" db="EMBL/GenBank/DDBJ databases">
        <authorList>
            <person name="Sun Q."/>
            <person name="Li D."/>
        </authorList>
    </citation>
    <scope>NUCLEOTIDE SEQUENCE [LARGE SCALE GENOMIC DNA]</scope>
    <source>
        <strain evidence="7 8">MSJ-2</strain>
    </source>
</reference>
<comment type="caution">
    <text evidence="7">The sequence shown here is derived from an EMBL/GenBank/DDBJ whole genome shotgun (WGS) entry which is preliminary data.</text>
</comment>
<dbReference type="RefSeq" id="WP_216632201.1">
    <property type="nucleotide sequence ID" value="NZ_JAHLQN010000001.1"/>
</dbReference>
<feature type="domain" description="PTS EIIA type-4" evidence="6">
    <location>
        <begin position="14"/>
        <end position="135"/>
    </location>
</feature>
<dbReference type="Pfam" id="PF03610">
    <property type="entry name" value="EIIA-man"/>
    <property type="match status" value="1"/>
</dbReference>
<keyword evidence="2" id="KW-0813">Transport</keyword>
<dbReference type="PANTHER" id="PTHR33799">
    <property type="entry name" value="PTS PERMEASE-RELATED-RELATED"/>
    <property type="match status" value="1"/>
</dbReference>
<keyword evidence="5" id="KW-0598">Phosphotransferase system</keyword>
<evidence type="ECO:0000259" key="6">
    <source>
        <dbReference type="PROSITE" id="PS51096"/>
    </source>
</evidence>
<evidence type="ECO:0000256" key="4">
    <source>
        <dbReference type="ARBA" id="ARBA00022597"/>
    </source>
</evidence>
<keyword evidence="4" id="KW-0762">Sugar transport</keyword>
<gene>
    <name evidence="7" type="ORF">KQI82_07465</name>
</gene>
<dbReference type="EMBL" id="JAHLQN010000001">
    <property type="protein sequence ID" value="MBU5626751.1"/>
    <property type="molecule type" value="Genomic_DNA"/>
</dbReference>
<evidence type="ECO:0000256" key="3">
    <source>
        <dbReference type="ARBA" id="ARBA00022490"/>
    </source>
</evidence>
<sequence>MRIVFDENNIRPGLLGVVLLSHGTLAEGLMSAASIVFGDIENMAAFCLEPGDDLDAFRDAFARAVGAFATCVVLVDMKGGTPCNLLLRHARENHLKLNAVTGANLSMLLEILGMRDDADPEELCRAAVEAAQTGVVDLSAYLRK</sequence>
<keyword evidence="3" id="KW-0963">Cytoplasm</keyword>
<dbReference type="InterPro" id="IPR004701">
    <property type="entry name" value="PTS_EIIA_man-typ"/>
</dbReference>
<name>A0ABS6F8Y4_9FIRM</name>
<proteinExistence type="predicted"/>
<dbReference type="InterPro" id="IPR033887">
    <property type="entry name" value="PTS_IIA_man"/>
</dbReference>
<evidence type="ECO:0000313" key="8">
    <source>
        <dbReference type="Proteomes" id="UP000787672"/>
    </source>
</evidence>
<protein>
    <recommendedName>
        <fullName evidence="6">PTS EIIA type-4 domain-containing protein</fullName>
    </recommendedName>
</protein>
<dbReference type="Proteomes" id="UP000787672">
    <property type="component" value="Unassembled WGS sequence"/>
</dbReference>